<dbReference type="GO" id="GO:0033922">
    <property type="term" value="F:peptidoglycan beta-N-acetylmuramidase activity"/>
    <property type="evidence" value="ECO:0007669"/>
    <property type="project" value="InterPro"/>
</dbReference>
<dbReference type="AlphaFoldDB" id="F4L709"/>
<dbReference type="Pfam" id="PF07075">
    <property type="entry name" value="NamZ_N"/>
    <property type="match status" value="1"/>
</dbReference>
<name>F4L709_HALH1</name>
<dbReference type="InterPro" id="IPR048503">
    <property type="entry name" value="NamZ_C"/>
</dbReference>
<organism evidence="3 4">
    <name type="scientific">Haliscomenobacter hydrossis (strain ATCC 27775 / DSM 1100 / LMG 10767 / O)</name>
    <dbReference type="NCBI Taxonomy" id="760192"/>
    <lineage>
        <taxon>Bacteria</taxon>
        <taxon>Pseudomonadati</taxon>
        <taxon>Bacteroidota</taxon>
        <taxon>Saprospiria</taxon>
        <taxon>Saprospirales</taxon>
        <taxon>Haliscomenobacteraceae</taxon>
        <taxon>Haliscomenobacter</taxon>
    </lineage>
</organism>
<protein>
    <submittedName>
        <fullName evidence="3">Uncharacterized conserved protein UCP016719</fullName>
    </submittedName>
</protein>
<evidence type="ECO:0000259" key="2">
    <source>
        <dbReference type="Pfam" id="PF20732"/>
    </source>
</evidence>
<dbReference type="PANTHER" id="PTHR42915:SF1">
    <property type="entry name" value="PEPTIDOGLYCAN BETA-N-ACETYLMURAMIDASE NAMZ"/>
    <property type="match status" value="1"/>
</dbReference>
<dbReference type="HOGENOM" id="CLU_033227_1_0_10"/>
<dbReference type="Gene3D" id="3.90.1150.140">
    <property type="match status" value="1"/>
</dbReference>
<gene>
    <name evidence="3" type="ordered locus">Halhy_4118</name>
</gene>
<evidence type="ECO:0000259" key="1">
    <source>
        <dbReference type="Pfam" id="PF07075"/>
    </source>
</evidence>
<dbReference type="eggNOG" id="COG3876">
    <property type="taxonomic scope" value="Bacteria"/>
</dbReference>
<reference evidence="3 4" key="1">
    <citation type="journal article" date="2011" name="Stand. Genomic Sci.">
        <title>Complete genome sequence of Haliscomenobacter hydrossis type strain (O).</title>
        <authorList>
            <consortium name="US DOE Joint Genome Institute (JGI-PGF)"/>
            <person name="Daligault H."/>
            <person name="Lapidus A."/>
            <person name="Zeytun A."/>
            <person name="Nolan M."/>
            <person name="Lucas S."/>
            <person name="Del Rio T.G."/>
            <person name="Tice H."/>
            <person name="Cheng J.F."/>
            <person name="Tapia R."/>
            <person name="Han C."/>
            <person name="Goodwin L."/>
            <person name="Pitluck S."/>
            <person name="Liolios K."/>
            <person name="Pagani I."/>
            <person name="Ivanova N."/>
            <person name="Huntemann M."/>
            <person name="Mavromatis K."/>
            <person name="Mikhailova N."/>
            <person name="Pati A."/>
            <person name="Chen A."/>
            <person name="Palaniappan K."/>
            <person name="Land M."/>
            <person name="Hauser L."/>
            <person name="Brambilla E.M."/>
            <person name="Rohde M."/>
            <person name="Verbarg S."/>
            <person name="Goker M."/>
            <person name="Bristow J."/>
            <person name="Eisen J.A."/>
            <person name="Markowitz V."/>
            <person name="Hugenholtz P."/>
            <person name="Kyrpides N.C."/>
            <person name="Klenk H.P."/>
            <person name="Woyke T."/>
        </authorList>
    </citation>
    <scope>NUCLEOTIDE SEQUENCE [LARGE SCALE GENOMIC DNA]</scope>
    <source>
        <strain evidence="4">ATCC 27775 / DSM 1100 / LMG 10767 / O</strain>
    </source>
</reference>
<dbReference type="Pfam" id="PF20732">
    <property type="entry name" value="NamZ_C"/>
    <property type="match status" value="1"/>
</dbReference>
<proteinExistence type="predicted"/>
<keyword evidence="4" id="KW-1185">Reference proteome</keyword>
<dbReference type="KEGG" id="hhy:Halhy_4118"/>
<dbReference type="InterPro" id="IPR008302">
    <property type="entry name" value="NamZ"/>
</dbReference>
<dbReference type="Proteomes" id="UP000008461">
    <property type="component" value="Chromosome"/>
</dbReference>
<reference key="2">
    <citation type="submission" date="2011-04" db="EMBL/GenBank/DDBJ databases">
        <title>Complete sequence of chromosome of Haliscomenobacter hydrossis DSM 1100.</title>
        <authorList>
            <consortium name="US DOE Joint Genome Institute (JGI-PGF)"/>
            <person name="Lucas S."/>
            <person name="Han J."/>
            <person name="Lapidus A."/>
            <person name="Bruce D."/>
            <person name="Goodwin L."/>
            <person name="Pitluck S."/>
            <person name="Peters L."/>
            <person name="Kyrpides N."/>
            <person name="Mavromatis K."/>
            <person name="Ivanova N."/>
            <person name="Ovchinnikova G."/>
            <person name="Pagani I."/>
            <person name="Daligault H."/>
            <person name="Detter J.C."/>
            <person name="Han C."/>
            <person name="Land M."/>
            <person name="Hauser L."/>
            <person name="Markowitz V."/>
            <person name="Cheng J.-F."/>
            <person name="Hugenholtz P."/>
            <person name="Woyke T."/>
            <person name="Wu D."/>
            <person name="Verbarg S."/>
            <person name="Frueling A."/>
            <person name="Brambilla E."/>
            <person name="Klenk H.-P."/>
            <person name="Eisen J.A."/>
        </authorList>
    </citation>
    <scope>NUCLEOTIDE SEQUENCE</scope>
    <source>
        <strain>DSM 1100</strain>
    </source>
</reference>
<dbReference type="STRING" id="760192.Halhy_4118"/>
<feature type="domain" description="Peptidoglycan beta-N-acetylmuramidase NamZ C-terminal" evidence="2">
    <location>
        <begin position="230"/>
        <end position="391"/>
    </location>
</feature>
<dbReference type="Gene3D" id="3.40.50.12170">
    <property type="entry name" value="Uncharacterised protein PF07075, DUF1343"/>
    <property type="match status" value="1"/>
</dbReference>
<evidence type="ECO:0000313" key="3">
    <source>
        <dbReference type="EMBL" id="AEE51964.1"/>
    </source>
</evidence>
<dbReference type="EMBL" id="CP002691">
    <property type="protein sequence ID" value="AEE51964.1"/>
    <property type="molecule type" value="Genomic_DNA"/>
</dbReference>
<dbReference type="OrthoDB" id="9801061at2"/>
<dbReference type="InterPro" id="IPR048502">
    <property type="entry name" value="NamZ_N"/>
</dbReference>
<dbReference type="PIRSF" id="PIRSF016719">
    <property type="entry name" value="UCP016719"/>
    <property type="match status" value="1"/>
</dbReference>
<sequence length="392" mass="44050">MARIFFGIDHFLQTKQDKTKRWGLVTNDAVFTHDFVPVRQALLKKGFQLVRLFSPEHGLQVVGADGAKMAHQTDALTGLPVFSLYGDNLRPPAEVLQDLDGILFDLPDVGVRFYTYIWTLSYLMEACHAAQVPLIVLDRPNPLSGNLALAEGPMLDETQAASFIGRWRIPIRHSLTIGELTLYWQKHRFGDALDLSVYQVQNWKREQFFQDLGLPFVPSSPAISSVETLLTYPALCFLEGLHVSEGRGTAFPFRVCGAPWMDGLVLAKAFNDSGLDGVKARPFSFIPSEGLYKNQACQGIMLHVLDVATFRPVYVGLYLVGLLKKRYPAQLQWANYPTHVNKTGTRHFDLLTGTPAVREALEEDGDQFFNQIRDLTGVGDWLEKTKAFLLYQ</sequence>
<feature type="domain" description="Peptidoglycan beta-N-acetylmuramidase NamZ N-terminal" evidence="1">
    <location>
        <begin position="23"/>
        <end position="226"/>
    </location>
</feature>
<evidence type="ECO:0000313" key="4">
    <source>
        <dbReference type="Proteomes" id="UP000008461"/>
    </source>
</evidence>
<dbReference type="PANTHER" id="PTHR42915">
    <property type="entry name" value="HYPOTHETICAL 460 KDA PROTEIN IN FEUA-SIGW INTERGENIC REGION [PRECURSOR]"/>
    <property type="match status" value="1"/>
</dbReference>
<accession>F4L709</accession>
<dbReference type="RefSeq" id="WP_013766502.1">
    <property type="nucleotide sequence ID" value="NC_015510.1"/>
</dbReference>